<name>A0A0U1L5N1_9FIRM</name>
<dbReference type="AlphaFoldDB" id="A0A0U1L5N1"/>
<keyword evidence="2" id="KW-1185">Reference proteome</keyword>
<protein>
    <submittedName>
        <fullName evidence="1">Uncharacterized protein</fullName>
    </submittedName>
</protein>
<dbReference type="EMBL" id="CTRP01000016">
    <property type="protein sequence ID" value="CQR75001.1"/>
    <property type="molecule type" value="Genomic_DNA"/>
</dbReference>
<proteinExistence type="predicted"/>
<reference evidence="2" key="1">
    <citation type="submission" date="2015-03" db="EMBL/GenBank/DDBJ databases">
        <authorList>
            <person name="Nijsse Bart"/>
        </authorList>
    </citation>
    <scope>NUCLEOTIDE SEQUENCE [LARGE SCALE GENOMIC DNA]</scope>
</reference>
<evidence type="ECO:0000313" key="1">
    <source>
        <dbReference type="EMBL" id="CQR75001.1"/>
    </source>
</evidence>
<accession>A0A0U1L5N1</accession>
<sequence>MIDNTTMKIYNLDVKFNSLSLAQHLSWVFFLSFAEFGVGGQCLG</sequence>
<gene>
    <name evidence="1" type="ORF">SpAn4DRAFT_4365</name>
</gene>
<dbReference type="Proteomes" id="UP000049855">
    <property type="component" value="Unassembled WGS sequence"/>
</dbReference>
<evidence type="ECO:0000313" key="2">
    <source>
        <dbReference type="Proteomes" id="UP000049855"/>
    </source>
</evidence>
<organism evidence="1 2">
    <name type="scientific">Sporomusa ovata</name>
    <dbReference type="NCBI Taxonomy" id="2378"/>
    <lineage>
        <taxon>Bacteria</taxon>
        <taxon>Bacillati</taxon>
        <taxon>Bacillota</taxon>
        <taxon>Negativicutes</taxon>
        <taxon>Selenomonadales</taxon>
        <taxon>Sporomusaceae</taxon>
        <taxon>Sporomusa</taxon>
    </lineage>
</organism>